<dbReference type="AlphaFoldDB" id="A0A660E224"/>
<gene>
    <name evidence="1" type="ORF">MUDAN_MDHGFNIF_01729</name>
</gene>
<keyword evidence="2" id="KW-1185">Reference proteome</keyword>
<evidence type="ECO:0000313" key="1">
    <source>
        <dbReference type="EMBL" id="VDG30176.1"/>
    </source>
</evidence>
<evidence type="ECO:0000313" key="2">
    <source>
        <dbReference type="Proteomes" id="UP000289996"/>
    </source>
</evidence>
<reference evidence="1 2" key="1">
    <citation type="submission" date="2018-11" db="EMBL/GenBank/DDBJ databases">
        <authorList>
            <person name="Wuyts S."/>
        </authorList>
    </citation>
    <scope>NUCLEOTIDE SEQUENCE [LARGE SCALE GENOMIC DNA]</scope>
    <source>
        <strain evidence="1">Lactobacillus mudanjiangensis AMBF249</strain>
    </source>
</reference>
<dbReference type="InterPro" id="IPR016891">
    <property type="entry name" value="DUF2321"/>
</dbReference>
<proteinExistence type="predicted"/>
<accession>A0A660E224</accession>
<organism evidence="1 2">
    <name type="scientific">Lactiplantibacillus mudanjiangensis</name>
    <dbReference type="NCBI Taxonomy" id="1296538"/>
    <lineage>
        <taxon>Bacteria</taxon>
        <taxon>Bacillati</taxon>
        <taxon>Bacillota</taxon>
        <taxon>Bacilli</taxon>
        <taxon>Lactobacillales</taxon>
        <taxon>Lactobacillaceae</taxon>
        <taxon>Lactiplantibacillus</taxon>
    </lineage>
</organism>
<sequence length="67" mass="7323">MSDLNQNDKEDFKETIPNILTDTPKTKVATTKFTVYAKKISSSLGSAIHDILVDVVSEAVKKAIWGA</sequence>
<protein>
    <submittedName>
        <fullName evidence="1">Uncharacterized protein</fullName>
    </submittedName>
</protein>
<dbReference type="EMBL" id="UYIG01000174">
    <property type="protein sequence ID" value="VDG30176.1"/>
    <property type="molecule type" value="Genomic_DNA"/>
</dbReference>
<name>A0A660E224_9LACO</name>
<dbReference type="Proteomes" id="UP000289996">
    <property type="component" value="Unassembled WGS sequence"/>
</dbReference>
<dbReference type="Pfam" id="PF10083">
    <property type="entry name" value="DUF2321"/>
    <property type="match status" value="1"/>
</dbReference>